<dbReference type="EMBL" id="CP003630">
    <property type="protein sequence ID" value="AFZ21853.1"/>
    <property type="molecule type" value="Genomic_DNA"/>
</dbReference>
<dbReference type="KEGG" id="mic:Mic7113_6263"/>
<evidence type="ECO:0000313" key="1">
    <source>
        <dbReference type="EMBL" id="AFZ21853.1"/>
    </source>
</evidence>
<dbReference type="eggNOG" id="COG3266">
    <property type="taxonomic scope" value="Bacteria"/>
</dbReference>
<proteinExistence type="predicted"/>
<dbReference type="Proteomes" id="UP000010471">
    <property type="component" value="Chromosome"/>
</dbReference>
<keyword evidence="2" id="KW-1185">Reference proteome</keyword>
<dbReference type="eggNOG" id="COG2931">
    <property type="taxonomic scope" value="Bacteria"/>
</dbReference>
<dbReference type="RefSeq" id="WP_015185981.1">
    <property type="nucleotide sequence ID" value="NC_019738.1"/>
</dbReference>
<dbReference type="HOGENOM" id="CLU_452469_0_0_3"/>
<accession>K9WNT5</accession>
<evidence type="ECO:0000313" key="2">
    <source>
        <dbReference type="Proteomes" id="UP000010471"/>
    </source>
</evidence>
<gene>
    <name evidence="1" type="ORF">Mic7113_6263</name>
</gene>
<dbReference type="OrthoDB" id="3723110at2"/>
<dbReference type="STRING" id="1173027.Mic7113_6263"/>
<dbReference type="PATRIC" id="fig|1173027.3.peg.6934"/>
<reference evidence="1 2" key="1">
    <citation type="submission" date="2012-06" db="EMBL/GenBank/DDBJ databases">
        <title>Finished chromosome of genome of Microcoleus sp. PCC 7113.</title>
        <authorList>
            <consortium name="US DOE Joint Genome Institute"/>
            <person name="Gugger M."/>
            <person name="Coursin T."/>
            <person name="Rippka R."/>
            <person name="Tandeau De Marsac N."/>
            <person name="Huntemann M."/>
            <person name="Wei C.-L."/>
            <person name="Han J."/>
            <person name="Detter J.C."/>
            <person name="Han C."/>
            <person name="Tapia R."/>
            <person name="Chen A."/>
            <person name="Kyrpides N."/>
            <person name="Mavromatis K."/>
            <person name="Markowitz V."/>
            <person name="Szeto E."/>
            <person name="Ivanova N."/>
            <person name="Pagani I."/>
            <person name="Pati A."/>
            <person name="Goodwin L."/>
            <person name="Nordberg H.P."/>
            <person name="Cantor M.N."/>
            <person name="Hua S.X."/>
            <person name="Woyke T."/>
            <person name="Kerfeld C.A."/>
        </authorList>
    </citation>
    <scope>NUCLEOTIDE SEQUENCE [LARGE SCALE GENOMIC DNA]</scope>
    <source>
        <strain evidence="1 2">PCC 7113</strain>
    </source>
</reference>
<organism evidence="1 2">
    <name type="scientific">Allocoleopsis franciscana PCC 7113</name>
    <dbReference type="NCBI Taxonomy" id="1173027"/>
    <lineage>
        <taxon>Bacteria</taxon>
        <taxon>Bacillati</taxon>
        <taxon>Cyanobacteriota</taxon>
        <taxon>Cyanophyceae</taxon>
        <taxon>Coleofasciculales</taxon>
        <taxon>Coleofasciculaceae</taxon>
        <taxon>Allocoleopsis</taxon>
        <taxon>Allocoleopsis franciscana</taxon>
    </lineage>
</organism>
<name>K9WNT5_9CYAN</name>
<dbReference type="AlphaFoldDB" id="K9WNT5"/>
<protein>
    <submittedName>
        <fullName evidence="1">Uncharacterized protein</fullName>
    </submittedName>
</protein>
<sequence>MKLFPPKSRQTQQIFTALILTSILSLGVGTTVVNPAAANSIGSPQGVTGLKQRQRNREIPRSVVNAVRREIARTHRIPPGQLKVVSATQQSWSDSCLGLRQPDEVCGQLFIENGWRVVISNGAQTWTARTDGTGRIVRLENQNQPRNNNSNNSQLPNSVTNAVLRTAAGQLGTPRSQLQIIEAEQQTWRDRCLGLGSPVELCESVLTPGWRVVVEGQQQRLVYHTNDTGSILRLNQSANGVGDVNLPQSVVNAVLQTASQDTGLRPSALRIVQSQQIQGSSSCLGILSRSGEACTRDLATLWQVTVEAGQQRLVYHTTMNGSRIRLNEQASNMGNANVPRSVADAVLQFAAQDWGASSSQLRITQAQPQTWPDACLGLPRPTERCMGTPTPGWQVTVEDRQRTQVYRTDDSGSRIRSEAMVGQLPIEGNLPNAVAQAVLRDASRQPNVYRGLRIVQGERQNWPDGCLGLAERGVFCTQAIVPGWRVLVEDEGQTFVYRTNESGSVVKLENGAVPGNTGAVPMPDSEYPAPLGRGVVFRAIEQGGITGRTTETLLMNDGRVIRRLMDSRMNAPAQMYQISRPELRRFQELLEQHNFEQFNRLVYPAPRGAADFITVTLTSQAGTTSYADMGQDRLPEPLQAVIQAWSQITNRR</sequence>